<evidence type="ECO:0000256" key="5">
    <source>
        <dbReference type="ARBA" id="ARBA00023136"/>
    </source>
</evidence>
<dbReference type="InterPro" id="IPR020846">
    <property type="entry name" value="MFS_dom"/>
</dbReference>
<name>A0ABR1H379_9HYPO</name>
<protein>
    <recommendedName>
        <fullName evidence="7">Major facilitator superfamily (MFS) profile domain-containing protein</fullName>
    </recommendedName>
</protein>
<dbReference type="Proteomes" id="UP001498476">
    <property type="component" value="Unassembled WGS sequence"/>
</dbReference>
<evidence type="ECO:0000256" key="3">
    <source>
        <dbReference type="ARBA" id="ARBA00022692"/>
    </source>
</evidence>
<dbReference type="SUPFAM" id="SSF103473">
    <property type="entry name" value="MFS general substrate transporter"/>
    <property type="match status" value="1"/>
</dbReference>
<keyword evidence="3 6" id="KW-0812">Transmembrane</keyword>
<keyword evidence="9" id="KW-1185">Reference proteome</keyword>
<keyword evidence="5 6" id="KW-0472">Membrane</keyword>
<feature type="transmembrane region" description="Helical" evidence="6">
    <location>
        <begin position="40"/>
        <end position="64"/>
    </location>
</feature>
<feature type="transmembrane region" description="Helical" evidence="6">
    <location>
        <begin position="106"/>
        <end position="125"/>
    </location>
</feature>
<dbReference type="InterPro" id="IPR036259">
    <property type="entry name" value="MFS_trans_sf"/>
</dbReference>
<comment type="caution">
    <text evidence="8">The sequence shown here is derived from an EMBL/GenBank/DDBJ whole genome shotgun (WGS) entry which is preliminary data.</text>
</comment>
<accession>A0ABR1H379</accession>
<dbReference type="Pfam" id="PF00083">
    <property type="entry name" value="Sugar_tr"/>
    <property type="match status" value="1"/>
</dbReference>
<evidence type="ECO:0000259" key="7">
    <source>
        <dbReference type="PROSITE" id="PS50850"/>
    </source>
</evidence>
<dbReference type="EMBL" id="JAZAVJ010000082">
    <property type="protein sequence ID" value="KAK7415514.1"/>
    <property type="molecule type" value="Genomic_DNA"/>
</dbReference>
<dbReference type="InterPro" id="IPR050360">
    <property type="entry name" value="MFS_Sugar_Transporters"/>
</dbReference>
<evidence type="ECO:0000256" key="1">
    <source>
        <dbReference type="ARBA" id="ARBA00004141"/>
    </source>
</evidence>
<dbReference type="InterPro" id="IPR005828">
    <property type="entry name" value="MFS_sugar_transport-like"/>
</dbReference>
<gene>
    <name evidence="8" type="ORF">QQX98_005868</name>
</gene>
<evidence type="ECO:0000313" key="9">
    <source>
        <dbReference type="Proteomes" id="UP001498476"/>
    </source>
</evidence>
<comment type="subcellular location">
    <subcellularLocation>
        <location evidence="1">Membrane</location>
        <topology evidence="1">Multi-pass membrane protein</topology>
    </subcellularLocation>
</comment>
<organism evidence="8 9">
    <name type="scientific">Neonectria punicea</name>
    <dbReference type="NCBI Taxonomy" id="979145"/>
    <lineage>
        <taxon>Eukaryota</taxon>
        <taxon>Fungi</taxon>
        <taxon>Dikarya</taxon>
        <taxon>Ascomycota</taxon>
        <taxon>Pezizomycotina</taxon>
        <taxon>Sordariomycetes</taxon>
        <taxon>Hypocreomycetidae</taxon>
        <taxon>Hypocreales</taxon>
        <taxon>Nectriaceae</taxon>
        <taxon>Neonectria</taxon>
    </lineage>
</organism>
<dbReference type="PROSITE" id="PS50850">
    <property type="entry name" value="MFS"/>
    <property type="match status" value="1"/>
</dbReference>
<dbReference type="PANTHER" id="PTHR48022">
    <property type="entry name" value="PLASTIDIC GLUCOSE TRANSPORTER 4"/>
    <property type="match status" value="1"/>
</dbReference>
<evidence type="ECO:0000256" key="6">
    <source>
        <dbReference type="SAM" id="Phobius"/>
    </source>
</evidence>
<keyword evidence="4 6" id="KW-1133">Transmembrane helix</keyword>
<comment type="similarity">
    <text evidence="2">Belongs to the major facilitator superfamily. Sugar transporter (TC 2.A.1.1) family.</text>
</comment>
<dbReference type="Gene3D" id="1.20.1250.20">
    <property type="entry name" value="MFS general substrate transporter like domains"/>
    <property type="match status" value="1"/>
</dbReference>
<feature type="domain" description="Major facilitator superfamily (MFS) profile" evidence="7">
    <location>
        <begin position="1"/>
        <end position="129"/>
    </location>
</feature>
<evidence type="ECO:0000313" key="8">
    <source>
        <dbReference type="EMBL" id="KAK7415514.1"/>
    </source>
</evidence>
<sequence length="188" mass="20105">MGACHLVVGAMLTAYGKDVPGGVEGNANVVIQVTGSPAYTVIAFSYLLIIVYALTLAPVAWIYAAEVWSTGTRATGMGLAAEANWIFNFALGLFTPPAFVNIKGGIFFVFFVLCILSAIQSFLSYPETCGKTIEEVEQLFVKGALPAWKTKKGGSRLESEIAAVQEAKDKGKLDLLERELPGNHVEKA</sequence>
<proteinExistence type="inferred from homology"/>
<reference evidence="8 9" key="1">
    <citation type="journal article" date="2025" name="Microbiol. Resour. Announc.">
        <title>Draft genome sequences for Neonectria magnoliae and Neonectria punicea, canker pathogens of Liriodendron tulipifera and Acer saccharum in West Virginia.</title>
        <authorList>
            <person name="Petronek H.M."/>
            <person name="Kasson M.T."/>
            <person name="Metheny A.M."/>
            <person name="Stauder C.M."/>
            <person name="Lovett B."/>
            <person name="Lynch S.C."/>
            <person name="Garnas J.R."/>
            <person name="Kasson L.R."/>
            <person name="Stajich J.E."/>
        </authorList>
    </citation>
    <scope>NUCLEOTIDE SEQUENCE [LARGE SCALE GENOMIC DNA]</scope>
    <source>
        <strain evidence="8 9">NRRL 64653</strain>
    </source>
</reference>
<evidence type="ECO:0000256" key="4">
    <source>
        <dbReference type="ARBA" id="ARBA00022989"/>
    </source>
</evidence>
<evidence type="ECO:0000256" key="2">
    <source>
        <dbReference type="ARBA" id="ARBA00010992"/>
    </source>
</evidence>
<dbReference type="PANTHER" id="PTHR48022:SF47">
    <property type="entry name" value="MAJOR FACILITATOR SUPERFAMILY (MFS) PROFILE DOMAIN-CONTAINING PROTEIN"/>
    <property type="match status" value="1"/>
</dbReference>